<name>A0A820B055_9BILA</name>
<keyword evidence="1" id="KW-0732">Signal</keyword>
<feature type="signal peptide" evidence="1">
    <location>
        <begin position="1"/>
        <end position="18"/>
    </location>
</feature>
<protein>
    <submittedName>
        <fullName evidence="2">Uncharacterized protein</fullName>
    </submittedName>
</protein>
<dbReference type="EMBL" id="CAJOAX010021020">
    <property type="protein sequence ID" value="CAF4198634.1"/>
    <property type="molecule type" value="Genomic_DNA"/>
</dbReference>
<proteinExistence type="predicted"/>
<evidence type="ECO:0000313" key="3">
    <source>
        <dbReference type="Proteomes" id="UP000663823"/>
    </source>
</evidence>
<feature type="non-terminal residue" evidence="2">
    <location>
        <position position="158"/>
    </location>
</feature>
<accession>A0A820B055</accession>
<sequence>MNHLKLVLIISHAYACCTIPYIHDIPQLEAIYIFFQDIPYHEQWITHWPKVIGIFSQASSICESLKIAVRRRDEDKLSVSMVSIDDTDPNKSLHQLDQSFMYTQLLKEIILDLNYDERSIKDLTQYFREEYADNEYQLKFINEFEQDYFKETPIRWYT</sequence>
<reference evidence="2" key="1">
    <citation type="submission" date="2021-02" db="EMBL/GenBank/DDBJ databases">
        <authorList>
            <person name="Nowell W R."/>
        </authorList>
    </citation>
    <scope>NUCLEOTIDE SEQUENCE</scope>
</reference>
<dbReference type="AlphaFoldDB" id="A0A820B055"/>
<dbReference type="Proteomes" id="UP000663823">
    <property type="component" value="Unassembled WGS sequence"/>
</dbReference>
<feature type="chain" id="PRO_5032656345" evidence="1">
    <location>
        <begin position="19"/>
        <end position="158"/>
    </location>
</feature>
<comment type="caution">
    <text evidence="2">The sequence shown here is derived from an EMBL/GenBank/DDBJ whole genome shotgun (WGS) entry which is preliminary data.</text>
</comment>
<evidence type="ECO:0000313" key="2">
    <source>
        <dbReference type="EMBL" id="CAF4198634.1"/>
    </source>
</evidence>
<organism evidence="2 3">
    <name type="scientific">Rotaria sordida</name>
    <dbReference type="NCBI Taxonomy" id="392033"/>
    <lineage>
        <taxon>Eukaryota</taxon>
        <taxon>Metazoa</taxon>
        <taxon>Spiralia</taxon>
        <taxon>Gnathifera</taxon>
        <taxon>Rotifera</taxon>
        <taxon>Eurotatoria</taxon>
        <taxon>Bdelloidea</taxon>
        <taxon>Philodinida</taxon>
        <taxon>Philodinidae</taxon>
        <taxon>Rotaria</taxon>
    </lineage>
</organism>
<evidence type="ECO:0000256" key="1">
    <source>
        <dbReference type="SAM" id="SignalP"/>
    </source>
</evidence>
<gene>
    <name evidence="2" type="ORF">OTI717_LOCUS38471</name>
</gene>